<proteinExistence type="predicted"/>
<dbReference type="RefSeq" id="WP_221288445.1">
    <property type="nucleotide sequence ID" value="NZ_JACHFM010000002.1"/>
</dbReference>
<evidence type="ECO:0000313" key="1">
    <source>
        <dbReference type="EMBL" id="MBB5222044.1"/>
    </source>
</evidence>
<evidence type="ECO:0008006" key="3">
    <source>
        <dbReference type="Google" id="ProtNLM"/>
    </source>
</evidence>
<organism evidence="1 2">
    <name type="scientific">Amaricoccus macauensis</name>
    <dbReference type="NCBI Taxonomy" id="57001"/>
    <lineage>
        <taxon>Bacteria</taxon>
        <taxon>Pseudomonadati</taxon>
        <taxon>Pseudomonadota</taxon>
        <taxon>Alphaproteobacteria</taxon>
        <taxon>Rhodobacterales</taxon>
        <taxon>Paracoccaceae</taxon>
        <taxon>Amaricoccus</taxon>
    </lineage>
</organism>
<name>A0A840SM40_9RHOB</name>
<dbReference type="SUPFAM" id="SSF53448">
    <property type="entry name" value="Nucleotide-diphospho-sugar transferases"/>
    <property type="match status" value="1"/>
</dbReference>
<reference evidence="1 2" key="1">
    <citation type="submission" date="2020-08" db="EMBL/GenBank/DDBJ databases">
        <title>Genomic Encyclopedia of Type Strains, Phase IV (KMG-IV): sequencing the most valuable type-strain genomes for metagenomic binning, comparative biology and taxonomic classification.</title>
        <authorList>
            <person name="Goeker M."/>
        </authorList>
    </citation>
    <scope>NUCLEOTIDE SEQUENCE [LARGE SCALE GENOMIC DNA]</scope>
    <source>
        <strain evidence="1 2">DSM 101730</strain>
    </source>
</reference>
<dbReference type="EMBL" id="JACHFM010000002">
    <property type="protein sequence ID" value="MBB5222044.1"/>
    <property type="molecule type" value="Genomic_DNA"/>
</dbReference>
<keyword evidence="2" id="KW-1185">Reference proteome</keyword>
<gene>
    <name evidence="1" type="ORF">HNP73_001980</name>
</gene>
<sequence>MPGPRPMKPPRLALIVASRGRPDCLARFAERLGLQTRQPDRLILSVAGPEDLPATLPAGAEIVTGTAGLAAQRNRALERVLDDCELVAFFDDDFVASCHALEGIQRIFLAWPDVVGATGRVIADGVSTSGIPLAEAEHLVDAADAAGPGDLRPRANLDGLYGCNMAFRAGAIGATRFDERLPLYGWQEDVDFAARLLPRGRLVLTHAFGGVHCGVKTGRTPGLRLGYSQVANPVYLARKGTMRPLRSARLIAKNLIANHLRALSPEPWVDRRGRLRGNWLGLAHALSGQLDPEHVLRL</sequence>
<protein>
    <recommendedName>
        <fullName evidence="3">Glycosyl transferase</fullName>
    </recommendedName>
</protein>
<dbReference type="Gene3D" id="3.90.550.10">
    <property type="entry name" value="Spore Coat Polysaccharide Biosynthesis Protein SpsA, Chain A"/>
    <property type="match status" value="1"/>
</dbReference>
<dbReference type="Proteomes" id="UP000549457">
    <property type="component" value="Unassembled WGS sequence"/>
</dbReference>
<dbReference type="AlphaFoldDB" id="A0A840SM40"/>
<evidence type="ECO:0000313" key="2">
    <source>
        <dbReference type="Proteomes" id="UP000549457"/>
    </source>
</evidence>
<accession>A0A840SM40</accession>
<comment type="caution">
    <text evidence="1">The sequence shown here is derived from an EMBL/GenBank/DDBJ whole genome shotgun (WGS) entry which is preliminary data.</text>
</comment>
<dbReference type="InterPro" id="IPR029044">
    <property type="entry name" value="Nucleotide-diphossugar_trans"/>
</dbReference>